<dbReference type="Pfam" id="PF00440">
    <property type="entry name" value="TetR_N"/>
    <property type="match status" value="1"/>
</dbReference>
<dbReference type="SUPFAM" id="SSF48498">
    <property type="entry name" value="Tetracyclin repressor-like, C-terminal domain"/>
    <property type="match status" value="1"/>
</dbReference>
<dbReference type="EMBL" id="LT837803">
    <property type="protein sequence ID" value="SMB27489.1"/>
    <property type="molecule type" value="Genomic_DNA"/>
</dbReference>
<dbReference type="InterPro" id="IPR009057">
    <property type="entry name" value="Homeodomain-like_sf"/>
</dbReference>
<feature type="DNA-binding region" description="H-T-H motif" evidence="2">
    <location>
        <begin position="47"/>
        <end position="66"/>
    </location>
</feature>
<evidence type="ECO:0000259" key="3">
    <source>
        <dbReference type="PROSITE" id="PS50977"/>
    </source>
</evidence>
<reference evidence="4" key="1">
    <citation type="submission" date="2017-03" db="EMBL/GenBank/DDBJ databases">
        <authorList>
            <consortium name="AG Boll"/>
        </authorList>
    </citation>
    <scope>NUCLEOTIDE SEQUENCE [LARGE SCALE GENOMIC DNA]</scope>
    <source>
        <strain evidence="4">Chol</strain>
    </source>
</reference>
<dbReference type="InterPro" id="IPR001647">
    <property type="entry name" value="HTH_TetR"/>
</dbReference>
<dbReference type="Proteomes" id="UP000242886">
    <property type="component" value="Chromosome SDENCHOL"/>
</dbReference>
<dbReference type="PRINTS" id="PR00455">
    <property type="entry name" value="HTHTETR"/>
</dbReference>
<dbReference type="PROSITE" id="PS50977">
    <property type="entry name" value="HTH_TETR_2"/>
    <property type="match status" value="1"/>
</dbReference>
<organism evidence="4 5">
    <name type="scientific">Sterolibacterium denitrificans</name>
    <dbReference type="NCBI Taxonomy" id="157592"/>
    <lineage>
        <taxon>Bacteria</taxon>
        <taxon>Pseudomonadati</taxon>
        <taxon>Pseudomonadota</taxon>
        <taxon>Betaproteobacteria</taxon>
        <taxon>Nitrosomonadales</taxon>
        <taxon>Sterolibacteriaceae</taxon>
        <taxon>Sterolibacterium</taxon>
    </lineage>
</organism>
<dbReference type="AlphaFoldDB" id="A0A7Z7HTH4"/>
<sequence>MTTATRRPRHISPLRAAALAERAAFTDSQILDAAEPLFARHGLRGTRVREIASAAGVNEATLYNYYKNKEALYEAVLERGIQPIIDTVRRTSTGDNSPENIRDAAQQIITQLQRRPHVSQLIYLEAIANGSHLERLVNRWLKPFAETITHQLGKRAPHLSKQDYPQIVELFWHLSFGHFAIAPLLQQTFGSDPFADQRVARQIAFIETVIGSLFVEHPASATALPA</sequence>
<proteinExistence type="predicted"/>
<keyword evidence="1 2" id="KW-0238">DNA-binding</keyword>
<evidence type="ECO:0000256" key="1">
    <source>
        <dbReference type="ARBA" id="ARBA00023125"/>
    </source>
</evidence>
<evidence type="ECO:0000313" key="4">
    <source>
        <dbReference type="EMBL" id="SMB27489.1"/>
    </source>
</evidence>
<protein>
    <recommendedName>
        <fullName evidence="3">HTH tetR-type domain-containing protein</fullName>
    </recommendedName>
</protein>
<dbReference type="InterPro" id="IPR050109">
    <property type="entry name" value="HTH-type_TetR-like_transc_reg"/>
</dbReference>
<dbReference type="InterPro" id="IPR036271">
    <property type="entry name" value="Tet_transcr_reg_TetR-rel_C_sf"/>
</dbReference>
<dbReference type="PANTHER" id="PTHR30328:SF54">
    <property type="entry name" value="HTH-TYPE TRANSCRIPTIONAL REPRESSOR SCO4008"/>
    <property type="match status" value="1"/>
</dbReference>
<evidence type="ECO:0000313" key="5">
    <source>
        <dbReference type="Proteomes" id="UP000242886"/>
    </source>
</evidence>
<dbReference type="GO" id="GO:0003677">
    <property type="term" value="F:DNA binding"/>
    <property type="evidence" value="ECO:0007669"/>
    <property type="project" value="UniProtKB-UniRule"/>
</dbReference>
<dbReference type="RefSeq" id="WP_154716900.1">
    <property type="nucleotide sequence ID" value="NZ_LT837803.1"/>
</dbReference>
<name>A0A7Z7HTH4_9PROT</name>
<accession>A0A7Z7HTH4</accession>
<dbReference type="PANTHER" id="PTHR30328">
    <property type="entry name" value="TRANSCRIPTIONAL REPRESSOR"/>
    <property type="match status" value="1"/>
</dbReference>
<feature type="domain" description="HTH tetR-type" evidence="3">
    <location>
        <begin position="24"/>
        <end position="84"/>
    </location>
</feature>
<gene>
    <name evidence="4" type="ORF">SDENCHOL_20392</name>
</gene>
<keyword evidence="5" id="KW-1185">Reference proteome</keyword>
<dbReference type="SUPFAM" id="SSF46689">
    <property type="entry name" value="Homeodomain-like"/>
    <property type="match status" value="1"/>
</dbReference>
<evidence type="ECO:0000256" key="2">
    <source>
        <dbReference type="PROSITE-ProRule" id="PRU00335"/>
    </source>
</evidence>
<dbReference type="Gene3D" id="1.10.357.10">
    <property type="entry name" value="Tetracycline Repressor, domain 2"/>
    <property type="match status" value="1"/>
</dbReference>